<dbReference type="AlphaFoldDB" id="A0A5B7JU90"/>
<accession>A0A5B7JU90</accession>
<gene>
    <name evidence="1" type="ORF">E2C01_091962</name>
</gene>
<proteinExistence type="predicted"/>
<sequence length="72" mass="7905">MLLVEQKKNIDKYSVDALPLLLTSESLWSGVAYVSAVYLFCPYTVASCVAQTTTVFDNLVLATVLVSMVKGW</sequence>
<reference evidence="1 2" key="1">
    <citation type="submission" date="2019-05" db="EMBL/GenBank/DDBJ databases">
        <title>Another draft genome of Portunus trituberculatus and its Hox gene families provides insights of decapod evolution.</title>
        <authorList>
            <person name="Jeong J.-H."/>
            <person name="Song I."/>
            <person name="Kim S."/>
            <person name="Choi T."/>
            <person name="Kim D."/>
            <person name="Ryu S."/>
            <person name="Kim W."/>
        </authorList>
    </citation>
    <scope>NUCLEOTIDE SEQUENCE [LARGE SCALE GENOMIC DNA]</scope>
    <source>
        <tissue evidence="1">Muscle</tissue>
    </source>
</reference>
<protein>
    <submittedName>
        <fullName evidence="1">Uncharacterized protein</fullName>
    </submittedName>
</protein>
<organism evidence="1 2">
    <name type="scientific">Portunus trituberculatus</name>
    <name type="common">Swimming crab</name>
    <name type="synonym">Neptunus trituberculatus</name>
    <dbReference type="NCBI Taxonomy" id="210409"/>
    <lineage>
        <taxon>Eukaryota</taxon>
        <taxon>Metazoa</taxon>
        <taxon>Ecdysozoa</taxon>
        <taxon>Arthropoda</taxon>
        <taxon>Crustacea</taxon>
        <taxon>Multicrustacea</taxon>
        <taxon>Malacostraca</taxon>
        <taxon>Eumalacostraca</taxon>
        <taxon>Eucarida</taxon>
        <taxon>Decapoda</taxon>
        <taxon>Pleocyemata</taxon>
        <taxon>Brachyura</taxon>
        <taxon>Eubrachyura</taxon>
        <taxon>Portunoidea</taxon>
        <taxon>Portunidae</taxon>
        <taxon>Portuninae</taxon>
        <taxon>Portunus</taxon>
    </lineage>
</organism>
<dbReference type="Proteomes" id="UP000324222">
    <property type="component" value="Unassembled WGS sequence"/>
</dbReference>
<dbReference type="Pfam" id="PF06728">
    <property type="entry name" value="PIG-U"/>
    <property type="match status" value="1"/>
</dbReference>
<dbReference type="EMBL" id="VSRR010106946">
    <property type="protein sequence ID" value="MPC96687.1"/>
    <property type="molecule type" value="Genomic_DNA"/>
</dbReference>
<keyword evidence="2" id="KW-1185">Reference proteome</keyword>
<dbReference type="OrthoDB" id="549017at2759"/>
<evidence type="ECO:0000313" key="2">
    <source>
        <dbReference type="Proteomes" id="UP000324222"/>
    </source>
</evidence>
<comment type="caution">
    <text evidence="1">The sequence shown here is derived from an EMBL/GenBank/DDBJ whole genome shotgun (WGS) entry which is preliminary data.</text>
</comment>
<name>A0A5B7JU90_PORTR</name>
<evidence type="ECO:0000313" key="1">
    <source>
        <dbReference type="EMBL" id="MPC96687.1"/>
    </source>
</evidence>